<dbReference type="Pfam" id="PF00144">
    <property type="entry name" value="Beta-lactamase"/>
    <property type="match status" value="1"/>
</dbReference>
<comment type="caution">
    <text evidence="3">The sequence shown here is derived from an EMBL/GenBank/DDBJ whole genome shotgun (WGS) entry which is preliminary data.</text>
</comment>
<dbReference type="Gene3D" id="3.40.710.10">
    <property type="entry name" value="DD-peptidase/beta-lactamase superfamily"/>
    <property type="match status" value="1"/>
</dbReference>
<dbReference type="InterPro" id="IPR001466">
    <property type="entry name" value="Beta-lactam-related"/>
</dbReference>
<sequence>MSSFLLFCVVLCAAVVVHAPAPEGAPAASVSPRHSLGAAIDAVLTATSPRGFSGGVLVARRDERLYERAAGLPGRSAPTLASQYVIGSISKQMTAALVLRAAAQNRVELDAPLRTYLPDLTDEWADQVSIAQLLNHTSGIDTLGRPLLHRAGSVFAYSNFSYLLLGRLLERVRGQPFALQAEEMFAHCGMKDSLMPPQSESLRTLPRLMPGLVERGDGRLWPWSAQRNVAHNPSGGAVSTLGDLVRWNACLHQGKWISGPFYQAMITPAATAQRSHRWGKLGYGYGLQVSEHDGLLELSHSGYVEGYLSTLLYYPVQQLSVVVLEHVSWLDSPPERTFAVHDRVRSLVRESLRAGTVVAART</sequence>
<dbReference type="SUPFAM" id="SSF56601">
    <property type="entry name" value="beta-lactamase/transpeptidase-like"/>
    <property type="match status" value="1"/>
</dbReference>
<evidence type="ECO:0000313" key="4">
    <source>
        <dbReference type="Proteomes" id="UP001595791"/>
    </source>
</evidence>
<dbReference type="PANTHER" id="PTHR46825">
    <property type="entry name" value="D-ALANYL-D-ALANINE-CARBOXYPEPTIDASE/ENDOPEPTIDASE AMPH"/>
    <property type="match status" value="1"/>
</dbReference>
<evidence type="ECO:0000256" key="1">
    <source>
        <dbReference type="SAM" id="SignalP"/>
    </source>
</evidence>
<feature type="chain" id="PRO_5045652633" evidence="1">
    <location>
        <begin position="20"/>
        <end position="362"/>
    </location>
</feature>
<keyword evidence="4" id="KW-1185">Reference proteome</keyword>
<evidence type="ECO:0000259" key="2">
    <source>
        <dbReference type="Pfam" id="PF00144"/>
    </source>
</evidence>
<organism evidence="3 4">
    <name type="scientific">Chitinimonas lacunae</name>
    <dbReference type="NCBI Taxonomy" id="1963018"/>
    <lineage>
        <taxon>Bacteria</taxon>
        <taxon>Pseudomonadati</taxon>
        <taxon>Pseudomonadota</taxon>
        <taxon>Betaproteobacteria</taxon>
        <taxon>Neisseriales</taxon>
        <taxon>Chitinibacteraceae</taxon>
        <taxon>Chitinimonas</taxon>
    </lineage>
</organism>
<dbReference type="InterPro" id="IPR012338">
    <property type="entry name" value="Beta-lactam/transpept-like"/>
</dbReference>
<dbReference type="PANTHER" id="PTHR46825:SF9">
    <property type="entry name" value="BETA-LACTAMASE-RELATED DOMAIN-CONTAINING PROTEIN"/>
    <property type="match status" value="1"/>
</dbReference>
<keyword evidence="1" id="KW-0732">Signal</keyword>
<feature type="signal peptide" evidence="1">
    <location>
        <begin position="1"/>
        <end position="19"/>
    </location>
</feature>
<dbReference type="Proteomes" id="UP001595791">
    <property type="component" value="Unassembled WGS sequence"/>
</dbReference>
<evidence type="ECO:0000313" key="3">
    <source>
        <dbReference type="EMBL" id="MFC4159710.1"/>
    </source>
</evidence>
<dbReference type="InterPro" id="IPR050491">
    <property type="entry name" value="AmpC-like"/>
</dbReference>
<keyword evidence="3" id="KW-0378">Hydrolase</keyword>
<accession>A0ABV8MR58</accession>
<gene>
    <name evidence="3" type="ORF">ACFOW7_10160</name>
</gene>
<dbReference type="RefSeq" id="WP_378163763.1">
    <property type="nucleotide sequence ID" value="NZ_JBHSBU010000001.1"/>
</dbReference>
<protein>
    <submittedName>
        <fullName evidence="3">Serine hydrolase domain-containing protein</fullName>
        <ecNumber evidence="3">3.-.-.-</ecNumber>
    </submittedName>
</protein>
<dbReference type="GO" id="GO:0016787">
    <property type="term" value="F:hydrolase activity"/>
    <property type="evidence" value="ECO:0007669"/>
    <property type="project" value="UniProtKB-KW"/>
</dbReference>
<dbReference type="EC" id="3.-.-.-" evidence="3"/>
<name>A0ABV8MR58_9NEIS</name>
<proteinExistence type="predicted"/>
<feature type="domain" description="Beta-lactamase-related" evidence="2">
    <location>
        <begin position="54"/>
        <end position="324"/>
    </location>
</feature>
<dbReference type="EMBL" id="JBHSBU010000001">
    <property type="protein sequence ID" value="MFC4159710.1"/>
    <property type="molecule type" value="Genomic_DNA"/>
</dbReference>
<reference evidence="4" key="1">
    <citation type="journal article" date="2019" name="Int. J. Syst. Evol. Microbiol.">
        <title>The Global Catalogue of Microorganisms (GCM) 10K type strain sequencing project: providing services to taxonomists for standard genome sequencing and annotation.</title>
        <authorList>
            <consortium name="The Broad Institute Genomics Platform"/>
            <consortium name="The Broad Institute Genome Sequencing Center for Infectious Disease"/>
            <person name="Wu L."/>
            <person name="Ma J."/>
        </authorList>
    </citation>
    <scope>NUCLEOTIDE SEQUENCE [LARGE SCALE GENOMIC DNA]</scope>
    <source>
        <strain evidence="4">LMG 29894</strain>
    </source>
</reference>